<proteinExistence type="predicted"/>
<organism evidence="1 2">
    <name type="scientific">Musa troglodytarum</name>
    <name type="common">fe'i banana</name>
    <dbReference type="NCBI Taxonomy" id="320322"/>
    <lineage>
        <taxon>Eukaryota</taxon>
        <taxon>Viridiplantae</taxon>
        <taxon>Streptophyta</taxon>
        <taxon>Embryophyta</taxon>
        <taxon>Tracheophyta</taxon>
        <taxon>Spermatophyta</taxon>
        <taxon>Magnoliopsida</taxon>
        <taxon>Liliopsida</taxon>
        <taxon>Zingiberales</taxon>
        <taxon>Musaceae</taxon>
        <taxon>Musa</taxon>
    </lineage>
</organism>
<sequence length="333" mass="37344">MPWHRKNPGKRKDQIEIRPVSRENSFASIFLGKREIDHENPTYRMASQQEPLLDYPVAADFLYSLTRTRAGAGHSQQHPLQVKNKPTMGLDQMMQSLNEGWLRGMLGLHSGVRVRWDESKIPPVDVDEKDGVKFLSRGPVPEYLLCQLRGFGEAQVRVGHQLNKYKKELPVGLAEFQTGEEHLISLFPPHNNTVPGIGHSVFPFARAADRMQVVHSIPASSDSAVCLSAWRFNRSSSGKKIVVLLTLTPLKTKNEFDLYLLSLILPPLPLLRLLILPQRRLVQKLGLGSNHFFTERMGLELGKSGEARVTKIGRVGPSDRVSSGPLSTNEILQ</sequence>
<evidence type="ECO:0000313" key="1">
    <source>
        <dbReference type="EMBL" id="URD74178.1"/>
    </source>
</evidence>
<gene>
    <name evidence="1" type="ORF">MUK42_33772</name>
</gene>
<name>A0A9E7EE12_9LILI</name>
<keyword evidence="2" id="KW-1185">Reference proteome</keyword>
<dbReference type="EMBL" id="CP097502">
    <property type="protein sequence ID" value="URD74178.1"/>
    <property type="molecule type" value="Genomic_DNA"/>
</dbReference>
<protein>
    <submittedName>
        <fullName evidence="1">Uncharacterized protein</fullName>
    </submittedName>
</protein>
<evidence type="ECO:0000313" key="2">
    <source>
        <dbReference type="Proteomes" id="UP001055439"/>
    </source>
</evidence>
<reference evidence="1" key="1">
    <citation type="submission" date="2022-05" db="EMBL/GenBank/DDBJ databases">
        <title>The Musa troglodytarum L. genome provides insights into the mechanism of non-climacteric behaviour and enrichment of carotenoids.</title>
        <authorList>
            <person name="Wang J."/>
        </authorList>
    </citation>
    <scope>NUCLEOTIDE SEQUENCE</scope>
    <source>
        <tissue evidence="1">Leaf</tissue>
    </source>
</reference>
<dbReference type="Proteomes" id="UP001055439">
    <property type="component" value="Chromosome 1"/>
</dbReference>
<accession>A0A9E7EE12</accession>
<dbReference type="AlphaFoldDB" id="A0A9E7EE12"/>